<proteinExistence type="predicted"/>
<evidence type="ECO:0000313" key="2">
    <source>
        <dbReference type="Proteomes" id="UP000321570"/>
    </source>
</evidence>
<feature type="non-terminal residue" evidence="1">
    <location>
        <position position="1"/>
    </location>
</feature>
<accession>A0A564YUZ9</accession>
<protein>
    <submittedName>
        <fullName evidence="1">Uncharacterized protein</fullName>
    </submittedName>
</protein>
<keyword evidence="2" id="KW-1185">Reference proteome</keyword>
<reference evidence="1 2" key="1">
    <citation type="submission" date="2019-07" db="EMBL/GenBank/DDBJ databases">
        <authorList>
            <person name="Jastrzebski P J."/>
            <person name="Paukszto L."/>
            <person name="Jastrzebski P J."/>
        </authorList>
    </citation>
    <scope>NUCLEOTIDE SEQUENCE [LARGE SCALE GENOMIC DNA]</scope>
    <source>
        <strain evidence="1 2">WMS-il1</strain>
    </source>
</reference>
<gene>
    <name evidence="1" type="ORF">WMSIL1_LOCUS9436</name>
</gene>
<sequence>CGVRNANKADCITCVRTFCEVRYVIGRVENKRGVPAETSSTNQQSRSLQLSMVLYLMTKLLTTTETRK</sequence>
<organism evidence="1 2">
    <name type="scientific">Hymenolepis diminuta</name>
    <name type="common">Rat tapeworm</name>
    <dbReference type="NCBI Taxonomy" id="6216"/>
    <lineage>
        <taxon>Eukaryota</taxon>
        <taxon>Metazoa</taxon>
        <taxon>Spiralia</taxon>
        <taxon>Lophotrochozoa</taxon>
        <taxon>Platyhelminthes</taxon>
        <taxon>Cestoda</taxon>
        <taxon>Eucestoda</taxon>
        <taxon>Cyclophyllidea</taxon>
        <taxon>Hymenolepididae</taxon>
        <taxon>Hymenolepis</taxon>
    </lineage>
</organism>
<evidence type="ECO:0000313" key="1">
    <source>
        <dbReference type="EMBL" id="VUZ50533.1"/>
    </source>
</evidence>
<name>A0A564YUZ9_HYMDI</name>
<dbReference type="AlphaFoldDB" id="A0A564YUZ9"/>
<dbReference type="Proteomes" id="UP000321570">
    <property type="component" value="Unassembled WGS sequence"/>
</dbReference>
<dbReference type="EMBL" id="CABIJS010000377">
    <property type="protein sequence ID" value="VUZ50533.1"/>
    <property type="molecule type" value="Genomic_DNA"/>
</dbReference>